<dbReference type="SUPFAM" id="SSF51735">
    <property type="entry name" value="NAD(P)-binding Rossmann-fold domains"/>
    <property type="match status" value="1"/>
</dbReference>
<feature type="domain" description="Gfo/Idh/MocA-like oxidoreductase N-terminal" evidence="2">
    <location>
        <begin position="1"/>
        <end position="115"/>
    </location>
</feature>
<protein>
    <submittedName>
        <fullName evidence="4">Gfo/Idh/MocA family oxidoreductase</fullName>
    </submittedName>
</protein>
<dbReference type="InterPro" id="IPR050463">
    <property type="entry name" value="Gfo/Idh/MocA_oxidrdct_glycsds"/>
</dbReference>
<sequence>MKIGMIGCGNISPAYLNYLAHSEVAEVHALADLVPEKARERGNEFRIANVCTVEEILRHPEIELILNLTIPGSHASINMDALYHGKHVYVEKPLSVSLQDAKAALDLAAAKRLRVGCAPDTFLGAGIETARRAIEDGLIGRPVAATAFMMGAGPESWHPNPDFFYAEGGGPMFDMGPYYLTALMHLLGPIAAISGTAASPLKERLIGAGPRAGASIPVSTATHYSGTLNFVSGAVGTMIVSFDIPGGSALPWIEIYGTEGTLSLPDPNFFDGEVKLRRHGSEEWTVLPPVFHSETNERGRGLEDMVKAIAEGRDHRASGLLAYHVLEAMHAFEASSLEGRRVELASSAELQSGPEGYLVPAKVFV</sequence>
<feature type="domain" description="GFO/IDH/MocA-like oxidoreductase" evidence="3">
    <location>
        <begin position="128"/>
        <end position="262"/>
    </location>
</feature>
<name>A0ABU7VL73_9BACL</name>
<organism evidence="4 5">
    <name type="scientific">Paenibacillus haidiansis</name>
    <dbReference type="NCBI Taxonomy" id="1574488"/>
    <lineage>
        <taxon>Bacteria</taxon>
        <taxon>Bacillati</taxon>
        <taxon>Bacillota</taxon>
        <taxon>Bacilli</taxon>
        <taxon>Bacillales</taxon>
        <taxon>Paenibacillaceae</taxon>
        <taxon>Paenibacillus</taxon>
    </lineage>
</organism>
<dbReference type="Pfam" id="PF22725">
    <property type="entry name" value="GFO_IDH_MocA_C3"/>
    <property type="match status" value="1"/>
</dbReference>
<evidence type="ECO:0000256" key="1">
    <source>
        <dbReference type="ARBA" id="ARBA00023002"/>
    </source>
</evidence>
<evidence type="ECO:0000259" key="2">
    <source>
        <dbReference type="Pfam" id="PF01408"/>
    </source>
</evidence>
<comment type="caution">
    <text evidence="4">The sequence shown here is derived from an EMBL/GenBank/DDBJ whole genome shotgun (WGS) entry which is preliminary data.</text>
</comment>
<dbReference type="InterPro" id="IPR036291">
    <property type="entry name" value="NAD(P)-bd_dom_sf"/>
</dbReference>
<dbReference type="Proteomes" id="UP001306950">
    <property type="component" value="Unassembled WGS sequence"/>
</dbReference>
<gene>
    <name evidence="4" type="ORF">V3851_01600</name>
</gene>
<dbReference type="SUPFAM" id="SSF55347">
    <property type="entry name" value="Glyceraldehyde-3-phosphate dehydrogenase-like, C-terminal domain"/>
    <property type="match status" value="1"/>
</dbReference>
<dbReference type="PANTHER" id="PTHR43818">
    <property type="entry name" value="BCDNA.GH03377"/>
    <property type="match status" value="1"/>
</dbReference>
<dbReference type="PANTHER" id="PTHR43818:SF11">
    <property type="entry name" value="BCDNA.GH03377"/>
    <property type="match status" value="1"/>
</dbReference>
<dbReference type="Gene3D" id="3.40.50.720">
    <property type="entry name" value="NAD(P)-binding Rossmann-like Domain"/>
    <property type="match status" value="1"/>
</dbReference>
<accession>A0ABU7VL73</accession>
<reference evidence="4 5" key="1">
    <citation type="submission" date="2024-02" db="EMBL/GenBank/DDBJ databases">
        <title>A nitrogen-fixing paenibacillus bacterium.</title>
        <authorList>
            <person name="Zhang W.L."/>
            <person name="Chen S.F."/>
        </authorList>
    </citation>
    <scope>NUCLEOTIDE SEQUENCE [LARGE SCALE GENOMIC DNA]</scope>
    <source>
        <strain evidence="4 5">M1</strain>
    </source>
</reference>
<dbReference type="InterPro" id="IPR000683">
    <property type="entry name" value="Gfo/Idh/MocA-like_OxRdtase_N"/>
</dbReference>
<dbReference type="Pfam" id="PF01408">
    <property type="entry name" value="GFO_IDH_MocA"/>
    <property type="match status" value="1"/>
</dbReference>
<dbReference type="EMBL" id="JAZHPZ010000001">
    <property type="protein sequence ID" value="MEF2964511.1"/>
    <property type="molecule type" value="Genomic_DNA"/>
</dbReference>
<dbReference type="RefSeq" id="WP_331845240.1">
    <property type="nucleotide sequence ID" value="NZ_JAZHPZ010000001.1"/>
</dbReference>
<evidence type="ECO:0000313" key="4">
    <source>
        <dbReference type="EMBL" id="MEF2964511.1"/>
    </source>
</evidence>
<keyword evidence="1" id="KW-0560">Oxidoreductase</keyword>
<keyword evidence="5" id="KW-1185">Reference proteome</keyword>
<evidence type="ECO:0000313" key="5">
    <source>
        <dbReference type="Proteomes" id="UP001306950"/>
    </source>
</evidence>
<proteinExistence type="predicted"/>
<dbReference type="InterPro" id="IPR055170">
    <property type="entry name" value="GFO_IDH_MocA-like_dom"/>
</dbReference>
<evidence type="ECO:0000259" key="3">
    <source>
        <dbReference type="Pfam" id="PF22725"/>
    </source>
</evidence>
<dbReference type="Gene3D" id="3.30.360.10">
    <property type="entry name" value="Dihydrodipicolinate Reductase, domain 2"/>
    <property type="match status" value="1"/>
</dbReference>